<dbReference type="InterPro" id="IPR029150">
    <property type="entry name" value="dCache_3"/>
</dbReference>
<dbReference type="InterPro" id="IPR029151">
    <property type="entry name" value="Sensor-like_sf"/>
</dbReference>
<sequence>MLLYLLFANTAHFTLAVLSAFVFFSAALLYFDSWVVNIKSKTVFTRSMGFLVLAAVQAARAASPASSALMVVLEITEVFGLILILASLIGEPVLSPPKTRKAAAFIPALGFALTPLSAVLYFLIALVYYRKSTEGYEKQLKPAALAFLFLGIAKIISVSFAWSDTSIVHWSRLLAKFGLIANIESAFMGIGIVILGVWIWGFIRFRLQIQLFVITIALSVFIFLSTTLFFTYLLLNNLQNDALAHLKTDTNVMQYSLESLKSEALAHAQAVAADNSVLQAFTAGDSDALYALTSAHLTTQGLTTLALIDSSGRVVVRAENRDATNESLKGDALFEAALKGESVSTLSSLEGVIAPETFIKAAAPVKGSDSAIVGMVLAGVRIDNSFVDGVKNATGLDTTIFGRDKRAATTLVSEDGKSRFVGTKEANQAIIKKVLENGETFIGTSQIYNRPYYVAYAPLTSFGGETIGMISVAKPENTLTDAAQASINLTFLGSIILITLSVIPVFFLSRFLKKHLEV</sequence>
<feature type="transmembrane region" description="Helical" evidence="1">
    <location>
        <begin position="453"/>
        <end position="473"/>
    </location>
</feature>
<protein>
    <recommendedName>
        <fullName evidence="2">Double Cache domain-containing protein</fullName>
    </recommendedName>
</protein>
<proteinExistence type="predicted"/>
<keyword evidence="1" id="KW-0812">Transmembrane</keyword>
<dbReference type="EMBL" id="MGGP01000029">
    <property type="protein sequence ID" value="OGM31164.1"/>
    <property type="molecule type" value="Genomic_DNA"/>
</dbReference>
<evidence type="ECO:0000313" key="3">
    <source>
        <dbReference type="EMBL" id="OGM31164.1"/>
    </source>
</evidence>
<dbReference type="Pfam" id="PF14827">
    <property type="entry name" value="dCache_3"/>
    <property type="match status" value="1"/>
</dbReference>
<dbReference type="Proteomes" id="UP000178870">
    <property type="component" value="Unassembled WGS sequence"/>
</dbReference>
<comment type="caution">
    <text evidence="3">The sequence shown here is derived from an EMBL/GenBank/DDBJ whole genome shotgun (WGS) entry which is preliminary data.</text>
</comment>
<feature type="transmembrane region" description="Helical" evidence="1">
    <location>
        <begin position="144"/>
        <end position="162"/>
    </location>
</feature>
<feature type="transmembrane region" description="Helical" evidence="1">
    <location>
        <begin position="209"/>
        <end position="235"/>
    </location>
</feature>
<reference evidence="3 4" key="1">
    <citation type="journal article" date="2016" name="Nat. Commun.">
        <title>Thousands of microbial genomes shed light on interconnected biogeochemical processes in an aquifer system.</title>
        <authorList>
            <person name="Anantharaman K."/>
            <person name="Brown C.T."/>
            <person name="Hug L.A."/>
            <person name="Sharon I."/>
            <person name="Castelle C.J."/>
            <person name="Probst A.J."/>
            <person name="Thomas B.C."/>
            <person name="Singh A."/>
            <person name="Wilkins M.J."/>
            <person name="Karaoz U."/>
            <person name="Brodie E.L."/>
            <person name="Williams K.H."/>
            <person name="Hubbard S.S."/>
            <person name="Banfield J.F."/>
        </authorList>
    </citation>
    <scope>NUCLEOTIDE SEQUENCE [LARGE SCALE GENOMIC DNA]</scope>
</reference>
<organism evidence="3 4">
    <name type="scientific">Candidatus Woesebacteria bacterium RIFCSPHIGHO2_01_FULL_44_21</name>
    <dbReference type="NCBI Taxonomy" id="1802503"/>
    <lineage>
        <taxon>Bacteria</taxon>
        <taxon>Candidatus Woeseibacteriota</taxon>
    </lineage>
</organism>
<evidence type="ECO:0000256" key="1">
    <source>
        <dbReference type="SAM" id="Phobius"/>
    </source>
</evidence>
<keyword evidence="1" id="KW-0472">Membrane</keyword>
<keyword evidence="1" id="KW-1133">Transmembrane helix</keyword>
<feature type="transmembrane region" description="Helical" evidence="1">
    <location>
        <begin position="102"/>
        <end position="124"/>
    </location>
</feature>
<dbReference type="SUPFAM" id="SSF103190">
    <property type="entry name" value="Sensory domain-like"/>
    <property type="match status" value="2"/>
</dbReference>
<gene>
    <name evidence="3" type="ORF">A2803_01670</name>
</gene>
<evidence type="ECO:0000259" key="2">
    <source>
        <dbReference type="Pfam" id="PF14827"/>
    </source>
</evidence>
<name>A0A1F7YVD4_9BACT</name>
<feature type="transmembrane region" description="Helical" evidence="1">
    <location>
        <begin position="68"/>
        <end position="90"/>
    </location>
</feature>
<feature type="domain" description="Double Cache" evidence="2">
    <location>
        <begin position="242"/>
        <end position="475"/>
    </location>
</feature>
<accession>A0A1F7YVD4</accession>
<feature type="transmembrane region" description="Helical" evidence="1">
    <location>
        <begin position="485"/>
        <end position="508"/>
    </location>
</feature>
<feature type="transmembrane region" description="Helical" evidence="1">
    <location>
        <begin position="174"/>
        <end position="203"/>
    </location>
</feature>
<feature type="transmembrane region" description="Helical" evidence="1">
    <location>
        <begin position="12"/>
        <end position="31"/>
    </location>
</feature>
<dbReference type="AlphaFoldDB" id="A0A1F7YVD4"/>
<dbReference type="Gene3D" id="3.30.450.20">
    <property type="entry name" value="PAS domain"/>
    <property type="match status" value="1"/>
</dbReference>
<evidence type="ECO:0000313" key="4">
    <source>
        <dbReference type="Proteomes" id="UP000178870"/>
    </source>
</evidence>